<dbReference type="Gene3D" id="3.40.50.10140">
    <property type="entry name" value="Toll/interleukin-1 receptor homology (TIR) domain"/>
    <property type="match status" value="1"/>
</dbReference>
<evidence type="ECO:0000256" key="11">
    <source>
        <dbReference type="SAM" id="Phobius"/>
    </source>
</evidence>
<evidence type="ECO:0000259" key="12">
    <source>
        <dbReference type="PROSITE" id="PS50104"/>
    </source>
</evidence>
<dbReference type="EMBL" id="WIXP02000003">
    <property type="protein sequence ID" value="KAF6214015.1"/>
    <property type="molecule type" value="Genomic_DNA"/>
</dbReference>
<dbReference type="Proteomes" id="UP000466442">
    <property type="component" value="Unassembled WGS sequence"/>
</dbReference>
<dbReference type="InterPro" id="IPR000483">
    <property type="entry name" value="Cys-rich_flank_reg_C"/>
</dbReference>
<evidence type="ECO:0000256" key="7">
    <source>
        <dbReference type="ARBA" id="ARBA00022989"/>
    </source>
</evidence>
<evidence type="ECO:0000256" key="10">
    <source>
        <dbReference type="ARBA" id="ARBA00023180"/>
    </source>
</evidence>
<dbReference type="InterPro" id="IPR032675">
    <property type="entry name" value="LRR_dom_sf"/>
</dbReference>
<dbReference type="FunFam" id="3.40.50.10140:FF:000020">
    <property type="entry name" value="Blast:Protein toll"/>
    <property type="match status" value="1"/>
</dbReference>
<dbReference type="OrthoDB" id="1421090at2759"/>
<evidence type="ECO:0000313" key="14">
    <source>
        <dbReference type="Proteomes" id="UP000466442"/>
    </source>
</evidence>
<dbReference type="SMART" id="SM00255">
    <property type="entry name" value="TIR"/>
    <property type="match status" value="1"/>
</dbReference>
<dbReference type="Pfam" id="PF13676">
    <property type="entry name" value="TIR_2"/>
    <property type="match status" value="1"/>
</dbReference>
<comment type="subcellular location">
    <subcellularLocation>
        <location evidence="1">Membrane</location>
        <topology evidence="1">Single-pass type I membrane protein</topology>
    </subcellularLocation>
</comment>
<dbReference type="FunFam" id="3.80.10.10:FF:000727">
    <property type="entry name" value="Toll-like protein"/>
    <property type="match status" value="1"/>
</dbReference>
<dbReference type="GO" id="GO:0038023">
    <property type="term" value="F:signaling receptor activity"/>
    <property type="evidence" value="ECO:0007669"/>
    <property type="project" value="TreeGrafter"/>
</dbReference>
<dbReference type="InterPro" id="IPR035897">
    <property type="entry name" value="Toll_tir_struct_dom_sf"/>
</dbReference>
<dbReference type="PRINTS" id="PR01537">
    <property type="entry name" value="INTRLKN1R1F"/>
</dbReference>
<dbReference type="PANTHER" id="PTHR24365">
    <property type="entry name" value="TOLL-LIKE RECEPTOR"/>
    <property type="match status" value="1"/>
</dbReference>
<protein>
    <recommendedName>
        <fullName evidence="12">TIR domain-containing protein</fullName>
    </recommendedName>
</protein>
<dbReference type="CDD" id="cd12087">
    <property type="entry name" value="TM_EGFR-like"/>
    <property type="match status" value="1"/>
</dbReference>
<dbReference type="SMART" id="SM00365">
    <property type="entry name" value="LRR_SD22"/>
    <property type="match status" value="5"/>
</dbReference>
<keyword evidence="6" id="KW-0677">Repeat</keyword>
<dbReference type="InterPro" id="IPR000157">
    <property type="entry name" value="TIR_dom"/>
</dbReference>
<dbReference type="SMART" id="SM00369">
    <property type="entry name" value="LRR_TYP"/>
    <property type="match status" value="11"/>
</dbReference>
<name>A0A8S9Y2G6_APOLU</name>
<keyword evidence="4 11" id="KW-0812">Transmembrane</keyword>
<dbReference type="GO" id="GO:0007165">
    <property type="term" value="P:signal transduction"/>
    <property type="evidence" value="ECO:0007669"/>
    <property type="project" value="InterPro"/>
</dbReference>
<evidence type="ECO:0000256" key="9">
    <source>
        <dbReference type="ARBA" id="ARBA00023170"/>
    </source>
</evidence>
<comment type="similarity">
    <text evidence="2">Belongs to the Toll-like receptor family.</text>
</comment>
<evidence type="ECO:0000313" key="13">
    <source>
        <dbReference type="EMBL" id="KAF6214015.1"/>
    </source>
</evidence>
<dbReference type="SUPFAM" id="SSF52200">
    <property type="entry name" value="Toll/Interleukin receptor TIR domain"/>
    <property type="match status" value="1"/>
</dbReference>
<dbReference type="PANTHER" id="PTHR24365:SF541">
    <property type="entry name" value="PROTEIN TOLL-RELATED"/>
    <property type="match status" value="1"/>
</dbReference>
<keyword evidence="3" id="KW-0433">Leucine-rich repeat</keyword>
<reference evidence="13" key="1">
    <citation type="journal article" date="2021" name="Mol. Ecol. Resour.">
        <title>Apolygus lucorum genome provides insights into omnivorousness and mesophyll feeding.</title>
        <authorList>
            <person name="Liu Y."/>
            <person name="Liu H."/>
            <person name="Wang H."/>
            <person name="Huang T."/>
            <person name="Liu B."/>
            <person name="Yang B."/>
            <person name="Yin L."/>
            <person name="Li B."/>
            <person name="Zhang Y."/>
            <person name="Zhang S."/>
            <person name="Jiang F."/>
            <person name="Zhang X."/>
            <person name="Ren Y."/>
            <person name="Wang B."/>
            <person name="Wang S."/>
            <person name="Lu Y."/>
            <person name="Wu K."/>
            <person name="Fan W."/>
            <person name="Wang G."/>
        </authorList>
    </citation>
    <scope>NUCLEOTIDE SEQUENCE</scope>
    <source>
        <strain evidence="13">12Hb</strain>
    </source>
</reference>
<evidence type="ECO:0000256" key="8">
    <source>
        <dbReference type="ARBA" id="ARBA00023136"/>
    </source>
</evidence>
<dbReference type="SMART" id="SM00082">
    <property type="entry name" value="LRRCT"/>
    <property type="match status" value="2"/>
</dbReference>
<comment type="caution">
    <text evidence="13">The sequence shown here is derived from an EMBL/GenBank/DDBJ whole genome shotgun (WGS) entry which is preliminary data.</text>
</comment>
<evidence type="ECO:0000256" key="1">
    <source>
        <dbReference type="ARBA" id="ARBA00004479"/>
    </source>
</evidence>
<keyword evidence="9" id="KW-0675">Receptor</keyword>
<evidence type="ECO:0000256" key="5">
    <source>
        <dbReference type="ARBA" id="ARBA00022729"/>
    </source>
</evidence>
<dbReference type="InterPro" id="IPR001611">
    <property type="entry name" value="Leu-rich_rpt"/>
</dbReference>
<evidence type="ECO:0000256" key="3">
    <source>
        <dbReference type="ARBA" id="ARBA00022614"/>
    </source>
</evidence>
<keyword evidence="5" id="KW-0732">Signal</keyword>
<dbReference type="GO" id="GO:0005886">
    <property type="term" value="C:plasma membrane"/>
    <property type="evidence" value="ECO:0007669"/>
    <property type="project" value="TreeGrafter"/>
</dbReference>
<keyword evidence="10" id="KW-0325">Glycoprotein</keyword>
<dbReference type="PROSITE" id="PS50104">
    <property type="entry name" value="TIR"/>
    <property type="match status" value="1"/>
</dbReference>
<feature type="transmembrane region" description="Helical" evidence="11">
    <location>
        <begin position="852"/>
        <end position="875"/>
    </location>
</feature>
<dbReference type="SUPFAM" id="SSF52058">
    <property type="entry name" value="L domain-like"/>
    <property type="match status" value="2"/>
</dbReference>
<evidence type="ECO:0000256" key="6">
    <source>
        <dbReference type="ARBA" id="ARBA00022737"/>
    </source>
</evidence>
<dbReference type="PRINTS" id="PR00019">
    <property type="entry name" value="LEURICHRPT"/>
</dbReference>
<keyword evidence="7 11" id="KW-1133">Transmembrane helix</keyword>
<dbReference type="PROSITE" id="PS51450">
    <property type="entry name" value="LRR"/>
    <property type="match status" value="2"/>
</dbReference>
<dbReference type="Pfam" id="PF13855">
    <property type="entry name" value="LRR_8"/>
    <property type="match status" value="2"/>
</dbReference>
<organism evidence="13 14">
    <name type="scientific">Apolygus lucorum</name>
    <name type="common">Small green plant bug</name>
    <name type="synonym">Lygocoris lucorum</name>
    <dbReference type="NCBI Taxonomy" id="248454"/>
    <lineage>
        <taxon>Eukaryota</taxon>
        <taxon>Metazoa</taxon>
        <taxon>Ecdysozoa</taxon>
        <taxon>Arthropoda</taxon>
        <taxon>Hexapoda</taxon>
        <taxon>Insecta</taxon>
        <taxon>Pterygota</taxon>
        <taxon>Neoptera</taxon>
        <taxon>Paraneoptera</taxon>
        <taxon>Hemiptera</taxon>
        <taxon>Heteroptera</taxon>
        <taxon>Panheteroptera</taxon>
        <taxon>Cimicomorpha</taxon>
        <taxon>Miridae</taxon>
        <taxon>Mirini</taxon>
        <taxon>Apolygus</taxon>
    </lineage>
</organism>
<evidence type="ECO:0000256" key="2">
    <source>
        <dbReference type="ARBA" id="ARBA00009634"/>
    </source>
</evidence>
<dbReference type="AlphaFoldDB" id="A0A8S9Y2G6"/>
<proteinExistence type="inferred from homology"/>
<keyword evidence="8 11" id="KW-0472">Membrane</keyword>
<gene>
    <name evidence="13" type="ORF">GE061_011744</name>
</gene>
<dbReference type="InterPro" id="IPR003591">
    <property type="entry name" value="Leu-rich_rpt_typical-subtyp"/>
</dbReference>
<evidence type="ECO:0000256" key="4">
    <source>
        <dbReference type="ARBA" id="ARBA00022692"/>
    </source>
</evidence>
<sequence length="1096" mass="123235">MTEGALDYCSARFELKAAGSDVGIIYCGYVAPSEYLKLYISLRGMGPSRLVLAWACCCFLVIAAGQRFSGCPDDLCPEGACNCTCDSGSSRDYELQCPGGLPSSHPALLVSVHGSQGGIVEIKCTSFDSSSDYDLLKNLNLGPRSNFVVKLCPLPDVPFRQLMADTNMTHVTNLNVQSFANYSHLLTRNHLSGLGELTKLALTNNMLTEVPDDLFADAGNVTWLNLRDNLLRLPKNIFRPVSQLQVLELGSNNLTYLEPGIFRNLTRLRLLNLWGNRLKNLTRSLFSDLANLESLDLNSNQLTTLPPDIFSDLQKLKKINLHGNSFMALPQGLFSSNTLLEGITLNYNRVELRVIPPGLLSNLPKLHEVGMHHCNISSLPEDFLWGSPTITSLNMNWNSIATLPVRIFKDNSKLLDVDFSHNRISAVPDDLFAFQKDLVKLNLAYNLLQSITDSFFIGLESLKTLDLSHNQIALIAHQPFPRSLISVDLSFNLISDLTYFDDPSPDSFGTSSVFQSSLELETLQLSHNRLIRLNYSDWHNTLLKLKSVDLSYNNLSSVDDADFDFSSGPTVNLSFNNITVIDLSELETTAQFKFEGLATTQMENRSSRVTLKGNPLICDCRAFSLMRLLRGDMRPEVNYILALDSSDLICHEPLILHSKLVKDVDPDMVNCVWNKFEHSTKCPDKCECRFRPHSSALIVDCHGQNFTSWPKVLPTPSNANHTELYLFNNQLSTVPETLHHSYTNVTHLYLAFNSLQSLNLSHFSPNLSLIELNNNNFSTLGSSLKPLQELRSLKMIVLNDNPWKCDCSARDFLQFVQSHYKLVHQYTNLTCSDGQRLANLTTSDLCPISGTAIGIGSVIVALIGLLIGGLFALYYRYQKEIKVWLYAHRMCLWFVTEDELDKDKKYDAFISYSHQDEAFVVNELVRVLEGNTPKYKLCLHYRDWIVGDFIPNQIARSVEDSRRTVVVLSPSFIESVWGRMEFRTAHSQALSEKRARVIIIIFGEIGNTEALDPELKAYLSMNTYVKWGDPWFWDKLLYALPHPPEITKGIPSLCRRRREPNNEKQVIASPENGAATTPPAFNIIEPLKTLSNTKPI</sequence>
<accession>A0A8S9Y2G6</accession>
<keyword evidence="14" id="KW-1185">Reference proteome</keyword>
<dbReference type="Gene3D" id="3.80.10.10">
    <property type="entry name" value="Ribonuclease Inhibitor"/>
    <property type="match status" value="3"/>
</dbReference>
<feature type="domain" description="TIR" evidence="12">
    <location>
        <begin position="904"/>
        <end position="1040"/>
    </location>
</feature>